<proteinExistence type="predicted"/>
<feature type="region of interest" description="Disordered" evidence="1">
    <location>
        <begin position="65"/>
        <end position="219"/>
    </location>
</feature>
<keyword evidence="3" id="KW-1185">Reference proteome</keyword>
<dbReference type="PANTHER" id="PTHR42053:SF1">
    <property type="match status" value="1"/>
</dbReference>
<dbReference type="OrthoDB" id="5405654at2759"/>
<dbReference type="Proteomes" id="UP000192596">
    <property type="component" value="Unassembled WGS sequence"/>
</dbReference>
<feature type="compositionally biased region" description="Basic and acidic residues" evidence="1">
    <location>
        <begin position="1"/>
        <end position="10"/>
    </location>
</feature>
<evidence type="ECO:0000256" key="1">
    <source>
        <dbReference type="SAM" id="MobiDB-lite"/>
    </source>
</evidence>
<feature type="region of interest" description="Disordered" evidence="1">
    <location>
        <begin position="1"/>
        <end position="46"/>
    </location>
</feature>
<feature type="compositionally biased region" description="Low complexity" evidence="1">
    <location>
        <begin position="65"/>
        <end position="76"/>
    </location>
</feature>
<evidence type="ECO:0000313" key="2">
    <source>
        <dbReference type="EMBL" id="OQO07592.1"/>
    </source>
</evidence>
<dbReference type="PANTHER" id="PTHR42053">
    <property type="match status" value="1"/>
</dbReference>
<name>A0A1V8T8T3_9PEZI</name>
<dbReference type="EMBL" id="NAJO01000014">
    <property type="protein sequence ID" value="OQO07592.1"/>
    <property type="molecule type" value="Genomic_DNA"/>
</dbReference>
<feature type="compositionally biased region" description="Low complexity" evidence="1">
    <location>
        <begin position="320"/>
        <end position="338"/>
    </location>
</feature>
<feature type="compositionally biased region" description="Low complexity" evidence="1">
    <location>
        <begin position="183"/>
        <end position="193"/>
    </location>
</feature>
<comment type="caution">
    <text evidence="2">The sequence shown here is derived from an EMBL/GenBank/DDBJ whole genome shotgun (WGS) entry which is preliminary data.</text>
</comment>
<protein>
    <submittedName>
        <fullName evidence="2">Uncharacterized protein</fullName>
    </submittedName>
</protein>
<evidence type="ECO:0000313" key="3">
    <source>
        <dbReference type="Proteomes" id="UP000192596"/>
    </source>
</evidence>
<gene>
    <name evidence="2" type="ORF">B0A48_07289</name>
</gene>
<feature type="compositionally biased region" description="Low complexity" evidence="1">
    <location>
        <begin position="11"/>
        <end position="23"/>
    </location>
</feature>
<reference evidence="3" key="1">
    <citation type="submission" date="2017-03" db="EMBL/GenBank/DDBJ databases">
        <title>Genomes of endolithic fungi from Antarctica.</title>
        <authorList>
            <person name="Coleine C."/>
            <person name="Masonjones S."/>
            <person name="Stajich J.E."/>
        </authorList>
    </citation>
    <scope>NUCLEOTIDE SEQUENCE [LARGE SCALE GENOMIC DNA]</scope>
    <source>
        <strain evidence="3">CCFEE 5527</strain>
    </source>
</reference>
<dbReference type="STRING" id="1507870.A0A1V8T8T3"/>
<accession>A0A1V8T8T3</accession>
<dbReference type="AlphaFoldDB" id="A0A1V8T8T3"/>
<feature type="compositionally biased region" description="Low complexity" evidence="1">
    <location>
        <begin position="112"/>
        <end position="141"/>
    </location>
</feature>
<dbReference type="InParanoid" id="A0A1V8T8T3"/>
<organism evidence="2 3">
    <name type="scientific">Cryoendolithus antarcticus</name>
    <dbReference type="NCBI Taxonomy" id="1507870"/>
    <lineage>
        <taxon>Eukaryota</taxon>
        <taxon>Fungi</taxon>
        <taxon>Dikarya</taxon>
        <taxon>Ascomycota</taxon>
        <taxon>Pezizomycotina</taxon>
        <taxon>Dothideomycetes</taxon>
        <taxon>Dothideomycetidae</taxon>
        <taxon>Cladosporiales</taxon>
        <taxon>Cladosporiaceae</taxon>
        <taxon>Cryoendolithus</taxon>
    </lineage>
</organism>
<sequence>MAAAGFEKRSSTSSSLQTPGSGTFPSEMRSPMAGSPGFLKRDEALRTPITPPSAYLDFLRNATPAMMSPMSTSTSSHFRFNDKPADKSNDRASETNLDRISIPTPTSQPALSRNTSYASNTSTSTNASDSAASFSSTGSSRTRPESPRIMIPPSPFVKPGPRSSRTPRRLQIPQSPFSPAMQSSRSAQSPYSSTPLSAAPWSASFTPADVDTEVNGKPGKVSVRQVVTRTVTYCRTPLEPAPRGKRRKLESGEEDSLWPMKPPATNTTEKAALGRVSEEPVVKAEAVTTPSEVTAPAAVSATKTLPPATREAPSTASQHDLSLSSTTTTRDTTCRTLA</sequence>
<feature type="compositionally biased region" description="Basic and acidic residues" evidence="1">
    <location>
        <begin position="79"/>
        <end position="97"/>
    </location>
</feature>
<feature type="compositionally biased region" description="Polar residues" evidence="1">
    <location>
        <begin position="172"/>
        <end position="182"/>
    </location>
</feature>
<feature type="region of interest" description="Disordered" evidence="1">
    <location>
        <begin position="237"/>
        <end position="338"/>
    </location>
</feature>